<keyword evidence="2 7" id="KW-0689">Ribosomal protein</keyword>
<dbReference type="CDD" id="cd00099">
    <property type="entry name" value="IgV"/>
    <property type="match status" value="1"/>
</dbReference>
<evidence type="ECO:0000256" key="8">
    <source>
        <dbReference type="SAM" id="SignalP"/>
    </source>
</evidence>
<evidence type="ECO:0000256" key="4">
    <source>
        <dbReference type="ARBA" id="ARBA00023274"/>
    </source>
</evidence>
<evidence type="ECO:0000259" key="9">
    <source>
        <dbReference type="PROSITE" id="PS50835"/>
    </source>
</evidence>
<dbReference type="PROSITE" id="PS01172">
    <property type="entry name" value="RIBOSOMAL_L44E"/>
    <property type="match status" value="1"/>
</dbReference>
<accession>A0AAE0UKV1</accession>
<protein>
    <recommendedName>
        <fullName evidence="6">60S ribosomal protein L36a</fullName>
    </recommendedName>
</protein>
<dbReference type="GO" id="GO:1990904">
    <property type="term" value="C:ribonucleoprotein complex"/>
    <property type="evidence" value="ECO:0007669"/>
    <property type="project" value="UniProtKB-KW"/>
</dbReference>
<dbReference type="Gene3D" id="3.10.450.80">
    <property type="match status" value="1"/>
</dbReference>
<dbReference type="AlphaFoldDB" id="A0AAE0UKV1"/>
<dbReference type="Pfam" id="PF07654">
    <property type="entry name" value="C1-set"/>
    <property type="match status" value="2"/>
</dbReference>
<feature type="signal peptide" evidence="8">
    <location>
        <begin position="1"/>
        <end position="17"/>
    </location>
</feature>
<dbReference type="GO" id="GO:0005840">
    <property type="term" value="C:ribosome"/>
    <property type="evidence" value="ECO:0007669"/>
    <property type="project" value="UniProtKB-KW"/>
</dbReference>
<evidence type="ECO:0000256" key="1">
    <source>
        <dbReference type="ARBA" id="ARBA00009364"/>
    </source>
</evidence>
<keyword evidence="3" id="KW-1015">Disulfide bond</keyword>
<feature type="non-terminal residue" evidence="10">
    <location>
        <position position="973"/>
    </location>
</feature>
<reference evidence="10" key="1">
    <citation type="submission" date="2023-06" db="EMBL/GenBank/DDBJ databases">
        <title>Male Hemibagrus guttatus genome.</title>
        <authorList>
            <person name="Bian C."/>
        </authorList>
    </citation>
    <scope>NUCLEOTIDE SEQUENCE</scope>
    <source>
        <strain evidence="10">Male_cb2023</strain>
        <tissue evidence="10">Muscle</tissue>
    </source>
</reference>
<dbReference type="SMART" id="SM00409">
    <property type="entry name" value="IG"/>
    <property type="match status" value="2"/>
</dbReference>
<dbReference type="InterPro" id="IPR053708">
    <property type="entry name" value="Ribosomal_LSU_eL42"/>
</dbReference>
<evidence type="ECO:0000313" key="10">
    <source>
        <dbReference type="EMBL" id="KAK3509208.1"/>
    </source>
</evidence>
<evidence type="ECO:0000256" key="6">
    <source>
        <dbReference type="ARBA" id="ARBA00043153"/>
    </source>
</evidence>
<evidence type="ECO:0000256" key="7">
    <source>
        <dbReference type="RuleBase" id="RU000666"/>
    </source>
</evidence>
<evidence type="ECO:0000256" key="3">
    <source>
        <dbReference type="ARBA" id="ARBA00023157"/>
    </source>
</evidence>
<dbReference type="SUPFAM" id="SSF57829">
    <property type="entry name" value="Zn-binding ribosomal proteins"/>
    <property type="match status" value="1"/>
</dbReference>
<dbReference type="EMBL" id="JAUCMX010000027">
    <property type="protein sequence ID" value="KAK3509208.1"/>
    <property type="molecule type" value="Genomic_DNA"/>
</dbReference>
<evidence type="ECO:0000313" key="11">
    <source>
        <dbReference type="Proteomes" id="UP001274896"/>
    </source>
</evidence>
<keyword evidence="4 7" id="KW-0687">Ribonucleoprotein</keyword>
<feature type="domain" description="Ig-like" evidence="9">
    <location>
        <begin position="778"/>
        <end position="870"/>
    </location>
</feature>
<dbReference type="InterPro" id="IPR011332">
    <property type="entry name" value="Ribosomal_zn-bd"/>
</dbReference>
<dbReference type="PANTHER" id="PTHR10369">
    <property type="entry name" value="60S RIBOSOMAL PROTEIN L36A/L44"/>
    <property type="match status" value="1"/>
</dbReference>
<name>A0AAE0UKV1_9TELE</name>
<comment type="function">
    <text evidence="5">Component of the large ribosomal subunit. The ribosome is a large ribonucleoprotein complex responsible for the synthesis of proteins in the cell.</text>
</comment>
<dbReference type="InterPro" id="IPR013783">
    <property type="entry name" value="Ig-like_fold"/>
</dbReference>
<dbReference type="Gene3D" id="2.60.40.10">
    <property type="entry name" value="Immunoglobulins"/>
    <property type="match status" value="6"/>
</dbReference>
<dbReference type="GO" id="GO:0003735">
    <property type="term" value="F:structural constituent of ribosome"/>
    <property type="evidence" value="ECO:0007669"/>
    <property type="project" value="InterPro"/>
</dbReference>
<evidence type="ECO:0000256" key="2">
    <source>
        <dbReference type="ARBA" id="ARBA00022980"/>
    </source>
</evidence>
<dbReference type="Pfam" id="PF00935">
    <property type="entry name" value="Ribosomal_L44"/>
    <property type="match status" value="1"/>
</dbReference>
<comment type="similarity">
    <text evidence="1 7">Belongs to the eukaryotic ribosomal protein eL42 family.</text>
</comment>
<dbReference type="InterPro" id="IPR036179">
    <property type="entry name" value="Ig-like_dom_sf"/>
</dbReference>
<dbReference type="InterPro" id="IPR000552">
    <property type="entry name" value="Ribosomal_eL44"/>
</dbReference>
<dbReference type="Proteomes" id="UP001274896">
    <property type="component" value="Unassembled WGS sequence"/>
</dbReference>
<evidence type="ECO:0000256" key="5">
    <source>
        <dbReference type="ARBA" id="ARBA00034092"/>
    </source>
</evidence>
<gene>
    <name evidence="10" type="ORF">QTP70_025563</name>
</gene>
<organism evidence="10 11">
    <name type="scientific">Hemibagrus guttatus</name>
    <dbReference type="NCBI Taxonomy" id="175788"/>
    <lineage>
        <taxon>Eukaryota</taxon>
        <taxon>Metazoa</taxon>
        <taxon>Chordata</taxon>
        <taxon>Craniata</taxon>
        <taxon>Vertebrata</taxon>
        <taxon>Euteleostomi</taxon>
        <taxon>Actinopterygii</taxon>
        <taxon>Neopterygii</taxon>
        <taxon>Teleostei</taxon>
        <taxon>Ostariophysi</taxon>
        <taxon>Siluriformes</taxon>
        <taxon>Bagridae</taxon>
        <taxon>Hemibagrus</taxon>
    </lineage>
</organism>
<dbReference type="InterPro" id="IPR003599">
    <property type="entry name" value="Ig_sub"/>
</dbReference>
<dbReference type="GO" id="GO:0006412">
    <property type="term" value="P:translation"/>
    <property type="evidence" value="ECO:0007669"/>
    <property type="project" value="InterPro"/>
</dbReference>
<dbReference type="SUPFAM" id="SSF48726">
    <property type="entry name" value="Immunoglobulin"/>
    <property type="match status" value="6"/>
</dbReference>
<feature type="chain" id="PRO_5042287570" description="60S ribosomal protein L36a" evidence="8">
    <location>
        <begin position="18"/>
        <end position="973"/>
    </location>
</feature>
<feature type="domain" description="Ig-like" evidence="9">
    <location>
        <begin position="232"/>
        <end position="326"/>
    </location>
</feature>
<keyword evidence="8" id="KW-0732">Signal</keyword>
<dbReference type="FunFam" id="3.10.450.80:FF:000001">
    <property type="entry name" value="60S ribosomal protein L44"/>
    <property type="match status" value="1"/>
</dbReference>
<proteinExistence type="inferred from homology"/>
<dbReference type="PROSITE" id="PS50835">
    <property type="entry name" value="IG_LIKE"/>
    <property type="match status" value="2"/>
</dbReference>
<dbReference type="SMART" id="SM00407">
    <property type="entry name" value="IGc1"/>
    <property type="match status" value="2"/>
</dbReference>
<keyword evidence="11" id="KW-1185">Reference proteome</keyword>
<dbReference type="InterPro" id="IPR007110">
    <property type="entry name" value="Ig-like_dom"/>
</dbReference>
<dbReference type="CDD" id="cd07699">
    <property type="entry name" value="IgC1_L"/>
    <property type="match status" value="1"/>
</dbReference>
<comment type="caution">
    <text evidence="10">The sequence shown here is derived from an EMBL/GenBank/DDBJ whole genome shotgun (WGS) entry which is preliminary data.</text>
</comment>
<sequence>TSLQSLLYLLVTPLISSLSTRVPSHTDTMLPALCSLFTALSCVSGVTVVTQKPPVLTLTPGQTATMDCNLGTVTGSAARWYKQVPGGVPQYVLRNYHEWSAPEYGSGFSSPKFTSTHSSESDYKLIISNVEASVLWSGIWVRPPSNVSMKSCNVCAVFIPGVSGVTVVTQKPPVLTLTPGQTATMDCNLETVKNYEGWYKQVPGGVPQHICVVLCNEYLLLCVESDAALPAPVLTLLPPSSEELKSKKATLVCLASDMSVGFADVRWLVNGNSVTSGVITGPVQQQDNKKFTLSSYLTIDSCEWDKRQSHNCKDVNSKTHDSTVVSQLWCVMLSVSSLCPSSCLSYSTSLQSLLYLLITPLISSLSTRVPSHTDTMLPVLCSLFTALSCVSGVTVVTQKPPVLTLTPGQTATMDCNLGTVKNSARWYKQDAEEVPQFVIIHYESWSSPKYGAGFSSPKFTSTCSTPSDYSQDGDAAVAAAATPDGGLLRRPGPESSVSAALCVEFVIVRYRPFYLPREFTTVFIVGVYIPPSANAKDCSGDSRRMWQGIQVITNYKTTSPACDSDASLQDALNNFYTRFKAQNNVAARKTIHPPNDQVLCLSTADVKRTLCRVSPWKSGSDNIPGRVLRECGEQIADVFTDIFNISLSSDIVPTGLKTMTIVPVPKNTSLQSLLYLLVTPLISSLSTRVPSHTDTMLPALCSLFTALSCVSGVTVVTQKPPVLTLTPGQTATMDCNLGTVTDSSSRWYKQVPGGVPQYVLKNYHGTLEYGSDAALPAPVLTLLPPSSEELKSKKATLVCLASDMSVGFADVRWLVNGNSVTSGVITGPVQQQDNKKFTLSSYLTIDSCEWDNDKVITCEVSAGGKPASVNVPKTRRTYCKKCKKHQPHKVTQYKKGKDSLYAQGKRRYDRKQSGYGGQTKPIFRKKAKTTKKIVLRLECVEPNCRSKRMLAIKRCKHFELGGDKKRKGQVIQF</sequence>
<dbReference type="FunFam" id="2.60.40.10:FF:000283">
    <property type="entry name" value="Immunoglobulin kappa constant"/>
    <property type="match status" value="2"/>
</dbReference>
<dbReference type="InterPro" id="IPR003597">
    <property type="entry name" value="Ig_C1-set"/>
</dbReference>